<evidence type="ECO:0000256" key="5">
    <source>
        <dbReference type="ARBA" id="ARBA00023154"/>
    </source>
</evidence>
<keyword evidence="9" id="KW-1185">Reference proteome</keyword>
<evidence type="ECO:0000256" key="4">
    <source>
        <dbReference type="ARBA" id="ARBA00022605"/>
    </source>
</evidence>
<comment type="pathway">
    <text evidence="1">Amino-acid biosynthesis; L-lysine biosynthesis via DAP pathway; DL-2,6-diaminopimelate from LL-2,6-diaminopimelate: step 1/1.</text>
</comment>
<comment type="catalytic activity">
    <reaction evidence="7">
        <text>(2S,6S)-2,6-diaminopimelate = meso-2,6-diaminopimelate</text>
        <dbReference type="Rhea" id="RHEA:15393"/>
        <dbReference type="ChEBI" id="CHEBI:57609"/>
        <dbReference type="ChEBI" id="CHEBI:57791"/>
        <dbReference type="EC" id="5.1.1.7"/>
    </reaction>
</comment>
<keyword evidence="6" id="KW-0413">Isomerase</keyword>
<dbReference type="InterPro" id="IPR018510">
    <property type="entry name" value="DAP_epimerase_AS"/>
</dbReference>
<reference evidence="8" key="1">
    <citation type="submission" date="2019-06" db="EMBL/GenBank/DDBJ databases">
        <authorList>
            <person name="Zheng W."/>
        </authorList>
    </citation>
    <scope>NUCLEOTIDE SEQUENCE</scope>
    <source>
        <strain evidence="8">QDHG01</strain>
    </source>
</reference>
<comment type="similarity">
    <text evidence="2">Belongs to the diaminopimelate epimerase family.</text>
</comment>
<protein>
    <recommendedName>
        <fullName evidence="3">diaminopimelate epimerase</fullName>
        <ecNumber evidence="3">5.1.1.7</ecNumber>
    </recommendedName>
</protein>
<dbReference type="GO" id="GO:0009089">
    <property type="term" value="P:lysine biosynthetic process via diaminopimelate"/>
    <property type="evidence" value="ECO:0007669"/>
    <property type="project" value="UniProtKB-UniPathway"/>
</dbReference>
<dbReference type="Pfam" id="PF01678">
    <property type="entry name" value="DAP_epimerase"/>
    <property type="match status" value="2"/>
</dbReference>
<evidence type="ECO:0000313" key="8">
    <source>
        <dbReference type="EMBL" id="TNV76872.1"/>
    </source>
</evidence>
<sequence length="285" mass="31233">MDPETPEHLLSFTKMNGLGNDYVYVDAFKHPFLLTMNLPHLSIMLSNRNFGIGSDGLILICPPSTVESGPPSPPDFKMRMFNADGSEGEMCGNGIRCAVKFAVDRGIVGRRESPVQVETGNGVLEVRFKMDEMGKVGLISVDMGVPKLACKDIPAVDIQGIEKDQAVISHPIDLNCFGPQDWHIKAGVQPFMTLVSMGNPHVVFTCTGDLKDIPLSVIGPLIEHHYWFPSRINVHFVKFKPFNLDDEMSYCEMRTWERGSGETLACGTGACSVAVAGVLLGQVEY</sequence>
<dbReference type="HAMAP" id="MF_00197">
    <property type="entry name" value="DAP_epimerase"/>
    <property type="match status" value="1"/>
</dbReference>
<keyword evidence="5" id="KW-0457">Lysine biosynthesis</keyword>
<dbReference type="Proteomes" id="UP000785679">
    <property type="component" value="Unassembled WGS sequence"/>
</dbReference>
<evidence type="ECO:0000256" key="1">
    <source>
        <dbReference type="ARBA" id="ARBA00005196"/>
    </source>
</evidence>
<comment type="caution">
    <text evidence="8">The sequence shown here is derived from an EMBL/GenBank/DDBJ whole genome shotgun (WGS) entry which is preliminary data.</text>
</comment>
<evidence type="ECO:0000256" key="3">
    <source>
        <dbReference type="ARBA" id="ARBA00013080"/>
    </source>
</evidence>
<dbReference type="OrthoDB" id="4768at2759"/>
<dbReference type="EC" id="5.1.1.7" evidence="3"/>
<dbReference type="AlphaFoldDB" id="A0A8J8NKQ1"/>
<evidence type="ECO:0000256" key="6">
    <source>
        <dbReference type="ARBA" id="ARBA00023235"/>
    </source>
</evidence>
<accession>A0A8J8NKQ1</accession>
<dbReference type="PROSITE" id="PS01326">
    <property type="entry name" value="DAP_EPIMERASE"/>
    <property type="match status" value="1"/>
</dbReference>
<dbReference type="SUPFAM" id="SSF54506">
    <property type="entry name" value="Diaminopimelate epimerase-like"/>
    <property type="match status" value="2"/>
</dbReference>
<keyword evidence="4" id="KW-0028">Amino-acid biosynthesis</keyword>
<dbReference type="PANTHER" id="PTHR31689">
    <property type="entry name" value="DIAMINOPIMELATE EPIMERASE, CHLOROPLASTIC"/>
    <property type="match status" value="1"/>
</dbReference>
<organism evidence="8 9">
    <name type="scientific">Halteria grandinella</name>
    <dbReference type="NCBI Taxonomy" id="5974"/>
    <lineage>
        <taxon>Eukaryota</taxon>
        <taxon>Sar</taxon>
        <taxon>Alveolata</taxon>
        <taxon>Ciliophora</taxon>
        <taxon>Intramacronucleata</taxon>
        <taxon>Spirotrichea</taxon>
        <taxon>Stichotrichia</taxon>
        <taxon>Sporadotrichida</taxon>
        <taxon>Halteriidae</taxon>
        <taxon>Halteria</taxon>
    </lineage>
</organism>
<dbReference type="GO" id="GO:0008837">
    <property type="term" value="F:diaminopimelate epimerase activity"/>
    <property type="evidence" value="ECO:0007669"/>
    <property type="project" value="UniProtKB-EC"/>
</dbReference>
<dbReference type="UniPathway" id="UPA00034">
    <property type="reaction ID" value="UER00025"/>
</dbReference>
<evidence type="ECO:0000256" key="7">
    <source>
        <dbReference type="ARBA" id="ARBA00051712"/>
    </source>
</evidence>
<gene>
    <name evidence="8" type="ORF">FGO68_gene2939</name>
</gene>
<dbReference type="NCBIfam" id="TIGR00652">
    <property type="entry name" value="DapF"/>
    <property type="match status" value="1"/>
</dbReference>
<dbReference type="EMBL" id="RRYP01012816">
    <property type="protein sequence ID" value="TNV76872.1"/>
    <property type="molecule type" value="Genomic_DNA"/>
</dbReference>
<proteinExistence type="inferred from homology"/>
<dbReference type="InterPro" id="IPR001653">
    <property type="entry name" value="DAP_epimerase_DapF"/>
</dbReference>
<dbReference type="Gene3D" id="3.10.310.10">
    <property type="entry name" value="Diaminopimelate Epimerase, Chain A, domain 1"/>
    <property type="match status" value="2"/>
</dbReference>
<name>A0A8J8NKQ1_HALGN</name>
<evidence type="ECO:0000313" key="9">
    <source>
        <dbReference type="Proteomes" id="UP000785679"/>
    </source>
</evidence>
<dbReference type="GO" id="GO:0005829">
    <property type="term" value="C:cytosol"/>
    <property type="evidence" value="ECO:0007669"/>
    <property type="project" value="TreeGrafter"/>
</dbReference>
<dbReference type="PANTHER" id="PTHR31689:SF0">
    <property type="entry name" value="DIAMINOPIMELATE EPIMERASE"/>
    <property type="match status" value="1"/>
</dbReference>
<evidence type="ECO:0000256" key="2">
    <source>
        <dbReference type="ARBA" id="ARBA00010219"/>
    </source>
</evidence>